<dbReference type="FunFam" id="1.25.40.420:FF:000001">
    <property type="entry name" value="Kelch-like family member 12"/>
    <property type="match status" value="1"/>
</dbReference>
<evidence type="ECO:0000259" key="3">
    <source>
        <dbReference type="PROSITE" id="PS50097"/>
    </source>
</evidence>
<dbReference type="CDD" id="cd18485">
    <property type="entry name" value="BACK_KBTBD12"/>
    <property type="match status" value="1"/>
</dbReference>
<dbReference type="Gene3D" id="2.120.10.80">
    <property type="entry name" value="Kelch-type beta propeller"/>
    <property type="match status" value="1"/>
</dbReference>
<dbReference type="InterPro" id="IPR011333">
    <property type="entry name" value="SKP1/BTB/POZ_sf"/>
</dbReference>
<accession>A0A8D0B4E3</accession>
<keyword evidence="1" id="KW-0880">Kelch repeat</keyword>
<dbReference type="SUPFAM" id="SSF117281">
    <property type="entry name" value="Kelch motif"/>
    <property type="match status" value="1"/>
</dbReference>
<dbReference type="OMA" id="DYWRDGP"/>
<dbReference type="Pfam" id="PF00651">
    <property type="entry name" value="BTB"/>
    <property type="match status" value="1"/>
</dbReference>
<evidence type="ECO:0000313" key="5">
    <source>
        <dbReference type="Proteomes" id="UP000694421"/>
    </source>
</evidence>
<evidence type="ECO:0000256" key="1">
    <source>
        <dbReference type="ARBA" id="ARBA00022441"/>
    </source>
</evidence>
<dbReference type="Pfam" id="PF07707">
    <property type="entry name" value="BACK"/>
    <property type="match status" value="1"/>
</dbReference>
<dbReference type="AlphaFoldDB" id="A0A8D0B4E3"/>
<sequence length="616" mass="70076">MQCSSQAKRKQQHSLNLLDQLKGMKDLTEMIDVVLVAGGEKFNCHRLMLAAFSPYFKAMFTCGLTECTQKEVVLHDISAESVSILLHYMYTAELHLTNCNVQSVAIAAFFMQMDDVFRICQTYMMDHIDASNCVGIYYFAKQIGAEDLSDQARKYLYQHFAEVSLHEEILEIEAQQLLSLIRSDDLNVSREESILDLVLRWVNHSRKLRADHLMELLQQVRLILISPAFLVEARKRNMVLLSNSECSEMIEEALKTIKKSSQPSLSLRYGMETTTLLLCIGNNSQGIRSRHGNYADASFCFAPMTGKTYFISSPKYGEGLGCVCTGVVNENNDIIVAGEASAAKLSRQKTRKIEIYRYNSQSWQSLCSAEFRELYALGTIHNDLYIIGGQMKLKNQYHITNCVEKYSMEQDNWRSLAPLPLPLACHAVVTVKNRLYVIGGWTPQMDLPDDEPDRLSNRMLQYDPSRDKWTERAPMKYSKYRFSTAVVNNEIYVLGGIGCLGRDRGQARHCLDAVEIFNPDGNFWRDGPPMLYPLLSLRTNSSCAGGVEGKLYVCGGFRGAVTRTSKYRCHYSKQCNINLNNLYRMQSTALIFNHEIPPPTNHTEYKLQYCTKSLQV</sequence>
<organism evidence="4 5">
    <name type="scientific">Salvator merianae</name>
    <name type="common">Argentine black and white tegu</name>
    <name type="synonym">Tupinambis merianae</name>
    <dbReference type="NCBI Taxonomy" id="96440"/>
    <lineage>
        <taxon>Eukaryota</taxon>
        <taxon>Metazoa</taxon>
        <taxon>Chordata</taxon>
        <taxon>Craniata</taxon>
        <taxon>Vertebrata</taxon>
        <taxon>Euteleostomi</taxon>
        <taxon>Lepidosauria</taxon>
        <taxon>Squamata</taxon>
        <taxon>Bifurcata</taxon>
        <taxon>Unidentata</taxon>
        <taxon>Episquamata</taxon>
        <taxon>Laterata</taxon>
        <taxon>Teiioidea</taxon>
        <taxon>Teiidae</taxon>
        <taxon>Salvator</taxon>
    </lineage>
</organism>
<dbReference type="InterPro" id="IPR056737">
    <property type="entry name" value="Beta-prop_ATRN-MKLN-like"/>
</dbReference>
<feature type="domain" description="BTB" evidence="3">
    <location>
        <begin position="31"/>
        <end position="98"/>
    </location>
</feature>
<evidence type="ECO:0000313" key="4">
    <source>
        <dbReference type="Ensembl" id="ENSSMRP00000000416.1"/>
    </source>
</evidence>
<dbReference type="SMART" id="SM00612">
    <property type="entry name" value="Kelch"/>
    <property type="match status" value="4"/>
</dbReference>
<keyword evidence="5" id="KW-1185">Reference proteome</keyword>
<dbReference type="PROSITE" id="PS50097">
    <property type="entry name" value="BTB"/>
    <property type="match status" value="1"/>
</dbReference>
<dbReference type="PANTHER" id="PTHR24412:SF491">
    <property type="entry name" value="KELCH REPEAT AND BTB DOMAIN-CONTAINING PROTEIN 12"/>
    <property type="match status" value="1"/>
</dbReference>
<reference evidence="4" key="2">
    <citation type="submission" date="2025-09" db="UniProtKB">
        <authorList>
            <consortium name="Ensembl"/>
        </authorList>
    </citation>
    <scope>IDENTIFICATION</scope>
</reference>
<dbReference type="Gene3D" id="1.25.40.420">
    <property type="match status" value="1"/>
</dbReference>
<dbReference type="InterPro" id="IPR015915">
    <property type="entry name" value="Kelch-typ_b-propeller"/>
</dbReference>
<proteinExistence type="predicted"/>
<dbReference type="InterPro" id="IPR006652">
    <property type="entry name" value="Kelch_1"/>
</dbReference>
<dbReference type="InterPro" id="IPR017096">
    <property type="entry name" value="BTB-kelch_protein"/>
</dbReference>
<dbReference type="SUPFAM" id="SSF54695">
    <property type="entry name" value="POZ domain"/>
    <property type="match status" value="1"/>
</dbReference>
<dbReference type="GeneTree" id="ENSGT00940000156836"/>
<keyword evidence="2" id="KW-0677">Repeat</keyword>
<protein>
    <submittedName>
        <fullName evidence="4">Kelch repeat and BTB domain containing 12</fullName>
    </submittedName>
</protein>
<dbReference type="SMART" id="SM00225">
    <property type="entry name" value="BTB"/>
    <property type="match status" value="1"/>
</dbReference>
<name>A0A8D0B4E3_SALMN</name>
<dbReference type="Pfam" id="PF24981">
    <property type="entry name" value="Beta-prop_ATRN-LZTR1"/>
    <property type="match status" value="1"/>
</dbReference>
<dbReference type="Proteomes" id="UP000694421">
    <property type="component" value="Unplaced"/>
</dbReference>
<dbReference type="InterPro" id="IPR000210">
    <property type="entry name" value="BTB/POZ_dom"/>
</dbReference>
<evidence type="ECO:0000256" key="2">
    <source>
        <dbReference type="ARBA" id="ARBA00022737"/>
    </source>
</evidence>
<dbReference type="Gene3D" id="3.30.710.10">
    <property type="entry name" value="Potassium Channel Kv1.1, Chain A"/>
    <property type="match status" value="1"/>
</dbReference>
<dbReference type="PIRSF" id="PIRSF037037">
    <property type="entry name" value="Kelch-like_protein_gigaxonin"/>
    <property type="match status" value="1"/>
</dbReference>
<dbReference type="PANTHER" id="PTHR24412">
    <property type="entry name" value="KELCH PROTEIN"/>
    <property type="match status" value="1"/>
</dbReference>
<dbReference type="SMART" id="SM00875">
    <property type="entry name" value="BACK"/>
    <property type="match status" value="1"/>
</dbReference>
<dbReference type="Ensembl" id="ENSSMRT00000000506.1">
    <property type="protein sequence ID" value="ENSSMRP00000000416.1"/>
    <property type="gene ID" value="ENSSMRG00000000387.1"/>
</dbReference>
<dbReference type="InterPro" id="IPR011705">
    <property type="entry name" value="BACK"/>
</dbReference>
<reference evidence="4" key="1">
    <citation type="submission" date="2025-08" db="UniProtKB">
        <authorList>
            <consortium name="Ensembl"/>
        </authorList>
    </citation>
    <scope>IDENTIFICATION</scope>
</reference>